<organism evidence="1 2">
    <name type="scientific">Flavobacterium piscis</name>
    <dbReference type="NCBI Taxonomy" id="1114874"/>
    <lineage>
        <taxon>Bacteria</taxon>
        <taxon>Pseudomonadati</taxon>
        <taxon>Bacteroidota</taxon>
        <taxon>Flavobacteriia</taxon>
        <taxon>Flavobacteriales</taxon>
        <taxon>Flavobacteriaceae</taxon>
        <taxon>Flavobacterium</taxon>
    </lineage>
</organism>
<accession>A0ABX2XIE8</accession>
<gene>
    <name evidence="1" type="ORF">FLP_16325</name>
</gene>
<dbReference type="InterPro" id="IPR054500">
    <property type="entry name" value="Phage_fiber_rpt"/>
</dbReference>
<sequence length="734" mass="80412">MAIQTLNTIKNWFKTGSKPSQDQFWDTWDSFRHKYEKVPIKDIEELETTLDTKAEKSQLDDHKNDQIAHAGLFSGKEDKYQKGVAGGYVPLDEFSKIAHQYLNLVNNLTAGGENSILSAEQGVVLQNQIDNINRFLKCDNVDLDTVQKIVDAVTQIQTSIDTILVNDLTLGGVTKALTAEMGKILDLNKEDKSQKGLANGYAPLDSLTKLASQYLYIVNDLITGGATSILSAEQGKLLQNQINGINTLLSSDNIDLDTIQEIVDAIENVESYLSTILVNDLKTGGVAKALTAEMGKQLDQIKLTATLATDAETQTTVSVAEDNKVVSRSKLFNWWESMKSQAQTIKAVWNFSQGLKVNNSTGNYVYTTQILEDVFISQLVSAGLGTYKVQYNWESIKWFLPNGFYTQLIPNASPTQNNQIKLPNKAGTVALINDFVTTASGTTTTPAVIVPNGLLTTVPQNGAIERDSNGILWETHGNVRTKITSTIQNNLTTTNTNDVLDAKQGSVIMGYISVLGSLMEGFRNSTQGRSEYKILNLSTITSDSAEQNILHPYLLKTIGAINLINATFRFYNPGSLALYNNPANRDIDPSSVNTNDKLMSDMDFIIQTKPFCGANLLKLKINLQGWGKMLIFRRSNANTAAYARPFTLIASIDFGNSSEPGTGVIINQAIKTSFSDGILGFILVHGTNTYYNSCYTINYLSFAPDMATLNGGSVTPVINSAFETQTTDISNINL</sequence>
<dbReference type="Pfam" id="PF22337">
    <property type="entry name" value="Phage_fiber_rpt"/>
    <property type="match status" value="2"/>
</dbReference>
<evidence type="ECO:0000313" key="2">
    <source>
        <dbReference type="Proteomes" id="UP000093343"/>
    </source>
</evidence>
<dbReference type="EMBL" id="LVEN01000035">
    <property type="protein sequence ID" value="OCB72080.1"/>
    <property type="molecule type" value="Genomic_DNA"/>
</dbReference>
<protein>
    <submittedName>
        <fullName evidence="1">Uncharacterized protein</fullName>
    </submittedName>
</protein>
<keyword evidence="2" id="KW-1185">Reference proteome</keyword>
<proteinExistence type="predicted"/>
<reference evidence="2" key="1">
    <citation type="submission" date="2016-03" db="EMBL/GenBank/DDBJ databases">
        <title>Draft genome sequence of Paenibacillus glacialis DSM 22343.</title>
        <authorList>
            <person name="Shin S.-K."/>
            <person name="Yi H."/>
        </authorList>
    </citation>
    <scope>NUCLEOTIDE SEQUENCE [LARGE SCALE GENOMIC DNA]</scope>
    <source>
        <strain evidence="2">CCUG 60099</strain>
    </source>
</reference>
<comment type="caution">
    <text evidence="1">The sequence shown here is derived from an EMBL/GenBank/DDBJ whole genome shotgun (WGS) entry which is preliminary data.</text>
</comment>
<name>A0ABX2XIE8_9FLAO</name>
<dbReference type="RefSeq" id="WP_065450588.1">
    <property type="nucleotide sequence ID" value="NZ_LVEN01000035.1"/>
</dbReference>
<evidence type="ECO:0000313" key="1">
    <source>
        <dbReference type="EMBL" id="OCB72080.1"/>
    </source>
</evidence>
<dbReference type="Proteomes" id="UP000093343">
    <property type="component" value="Unassembled WGS sequence"/>
</dbReference>